<name>A0A0S2JY66_9GAMM</name>
<dbReference type="GO" id="GO:0046872">
    <property type="term" value="F:metal ion binding"/>
    <property type="evidence" value="ECO:0007669"/>
    <property type="project" value="UniProtKB-KW"/>
</dbReference>
<dbReference type="PANTHER" id="PTHR30006:SF15">
    <property type="entry name" value="IRON-UTILIZATION PERIPLASMIC PROTEIN"/>
    <property type="match status" value="1"/>
</dbReference>
<evidence type="ECO:0000256" key="4">
    <source>
        <dbReference type="SAM" id="SignalP"/>
    </source>
</evidence>
<organism evidence="5 6">
    <name type="scientific">Pseudoalteromonas phenolica</name>
    <dbReference type="NCBI Taxonomy" id="161398"/>
    <lineage>
        <taxon>Bacteria</taxon>
        <taxon>Pseudomonadati</taxon>
        <taxon>Pseudomonadota</taxon>
        <taxon>Gammaproteobacteria</taxon>
        <taxon>Alteromonadales</taxon>
        <taxon>Pseudoalteromonadaceae</taxon>
        <taxon>Pseudoalteromonas</taxon>
    </lineage>
</organism>
<feature type="chain" id="PRO_5006600739" evidence="4">
    <location>
        <begin position="22"/>
        <end position="328"/>
    </location>
</feature>
<reference evidence="6" key="1">
    <citation type="submission" date="2015-11" db="EMBL/GenBank/DDBJ databases">
        <authorList>
            <person name="Kim K.M."/>
        </authorList>
    </citation>
    <scope>NUCLEOTIDE SEQUENCE [LARGE SCALE GENOMIC DNA]</scope>
    <source>
        <strain evidence="6">KCTC 12086</strain>
    </source>
</reference>
<gene>
    <name evidence="5" type="ORF">PP2015_178</name>
</gene>
<dbReference type="SUPFAM" id="SSF53850">
    <property type="entry name" value="Periplasmic binding protein-like II"/>
    <property type="match status" value="1"/>
</dbReference>
<proteinExistence type="inferred from homology"/>
<protein>
    <submittedName>
        <fullName evidence="5">Major ferric iron-binding protein</fullName>
    </submittedName>
</protein>
<dbReference type="AlphaFoldDB" id="A0A0S2JY66"/>
<dbReference type="EMBL" id="CP013187">
    <property type="protein sequence ID" value="ALO40706.1"/>
    <property type="molecule type" value="Genomic_DNA"/>
</dbReference>
<dbReference type="PATRIC" id="fig|161398.10.peg.183"/>
<dbReference type="Pfam" id="PF13343">
    <property type="entry name" value="SBP_bac_6"/>
    <property type="match status" value="1"/>
</dbReference>
<accession>A0A0S2JY66</accession>
<keyword evidence="2 4" id="KW-0732">Signal</keyword>
<dbReference type="STRING" id="161398.PP2015_178"/>
<evidence type="ECO:0000256" key="3">
    <source>
        <dbReference type="PIRSR" id="PIRSR002825-1"/>
    </source>
</evidence>
<feature type="signal peptide" evidence="4">
    <location>
        <begin position="1"/>
        <end position="21"/>
    </location>
</feature>
<dbReference type="GO" id="GO:0030288">
    <property type="term" value="C:outer membrane-bounded periplasmic space"/>
    <property type="evidence" value="ECO:0007669"/>
    <property type="project" value="TreeGrafter"/>
</dbReference>
<dbReference type="KEGG" id="pphe:PP2015_178"/>
<dbReference type="PANTHER" id="PTHR30006">
    <property type="entry name" value="THIAMINE-BINDING PERIPLASMIC PROTEIN-RELATED"/>
    <property type="match status" value="1"/>
</dbReference>
<evidence type="ECO:0000313" key="6">
    <source>
        <dbReference type="Proteomes" id="UP000061457"/>
    </source>
</evidence>
<sequence>MKKSFLFILSLFVGQTTAVYAQSPQINIYSFRKYELIKPVLTQFEAESGIKVNLVNGKSKRLLARLKQDGEASQADVILSSDLAQLHNHKDLLQPIERRATWQNIANELYDENGYWVSISMRTRALFSLTEKASLAIPKTFAKLDQTEYQSSLCIRDWQHNYNATLTAALLTTNNRKDSDWLKLGNKLLAKRPSGGDRDQLRALAKGHCKLAFANHYYWHMMKRADNKRDQMLAKKLSIHFLQTEDGLTPVSTTTAAIAKHAPNKQNAEKFIAFLLTQKAQAIYAQSLHEFPVLNDMMASHVPFKPNLPAIKQGLLRLADANKLLAEH</sequence>
<keyword evidence="3" id="KW-0479">Metal-binding</keyword>
<keyword evidence="6" id="KW-1185">Reference proteome</keyword>
<evidence type="ECO:0000313" key="5">
    <source>
        <dbReference type="EMBL" id="ALO40706.1"/>
    </source>
</evidence>
<dbReference type="Proteomes" id="UP000061457">
    <property type="component" value="Chromosome I"/>
</dbReference>
<feature type="binding site" evidence="3">
    <location>
        <position position="218"/>
    </location>
    <ligand>
        <name>Fe cation</name>
        <dbReference type="ChEBI" id="CHEBI:24875"/>
    </ligand>
</feature>
<dbReference type="InterPro" id="IPR026045">
    <property type="entry name" value="Ferric-bd"/>
</dbReference>
<keyword evidence="3" id="KW-0408">Iron</keyword>
<dbReference type="Gene3D" id="3.40.190.10">
    <property type="entry name" value="Periplasmic binding protein-like II"/>
    <property type="match status" value="2"/>
</dbReference>
<dbReference type="OrthoDB" id="9815782at2"/>
<feature type="binding site" evidence="3">
    <location>
        <position position="217"/>
    </location>
    <ligand>
        <name>Fe cation</name>
        <dbReference type="ChEBI" id="CHEBI:24875"/>
    </ligand>
</feature>
<dbReference type="PIRSF" id="PIRSF002825">
    <property type="entry name" value="CfbpA"/>
    <property type="match status" value="1"/>
</dbReference>
<evidence type="ECO:0000256" key="1">
    <source>
        <dbReference type="ARBA" id="ARBA00008520"/>
    </source>
</evidence>
<evidence type="ECO:0000256" key="2">
    <source>
        <dbReference type="ARBA" id="ARBA00022729"/>
    </source>
</evidence>
<comment type="similarity">
    <text evidence="1">Belongs to the bacterial solute-binding protein 1 family.</text>
</comment>